<reference evidence="1" key="1">
    <citation type="submission" date="2021-02" db="EMBL/GenBank/DDBJ databases">
        <title>First Annotated Genome of the Yellow-green Alga Tribonema minus.</title>
        <authorList>
            <person name="Mahan K.M."/>
        </authorList>
    </citation>
    <scope>NUCLEOTIDE SEQUENCE</scope>
    <source>
        <strain evidence="1">UTEX B ZZ1240</strain>
    </source>
</reference>
<evidence type="ECO:0008006" key="3">
    <source>
        <dbReference type="Google" id="ProtNLM"/>
    </source>
</evidence>
<keyword evidence="2" id="KW-1185">Reference proteome</keyword>
<comment type="caution">
    <text evidence="1">The sequence shown here is derived from an EMBL/GenBank/DDBJ whole genome shotgun (WGS) entry which is preliminary data.</text>
</comment>
<accession>A0A835YPV0</accession>
<dbReference type="Proteomes" id="UP000664859">
    <property type="component" value="Unassembled WGS sequence"/>
</dbReference>
<evidence type="ECO:0000313" key="2">
    <source>
        <dbReference type="Proteomes" id="UP000664859"/>
    </source>
</evidence>
<dbReference type="EMBL" id="JAFCMP010000490">
    <property type="protein sequence ID" value="KAG5179220.1"/>
    <property type="molecule type" value="Genomic_DNA"/>
</dbReference>
<evidence type="ECO:0000313" key="1">
    <source>
        <dbReference type="EMBL" id="KAG5179220.1"/>
    </source>
</evidence>
<dbReference type="AlphaFoldDB" id="A0A835YPV0"/>
<name>A0A835YPV0_9STRA</name>
<protein>
    <recommendedName>
        <fullName evidence="3">Peptidase A2 domain-containing protein</fullName>
    </recommendedName>
</protein>
<dbReference type="OrthoDB" id="529383at2759"/>
<sequence length="132" mass="14121">MLEKTYLGVIEVGNERVWPIEGILLGPNSRPMVSLGVRCASQTNAINVFFIVDTGAATTHLSKHALEAVLGNGNPVPNSAALCINGNILPVRLSDSTGYNADLCVLGADFFRKAHVTLKVNYVQQTVTLRTA</sequence>
<organism evidence="1 2">
    <name type="scientific">Tribonema minus</name>
    <dbReference type="NCBI Taxonomy" id="303371"/>
    <lineage>
        <taxon>Eukaryota</taxon>
        <taxon>Sar</taxon>
        <taxon>Stramenopiles</taxon>
        <taxon>Ochrophyta</taxon>
        <taxon>PX clade</taxon>
        <taxon>Xanthophyceae</taxon>
        <taxon>Tribonematales</taxon>
        <taxon>Tribonemataceae</taxon>
        <taxon>Tribonema</taxon>
    </lineage>
</organism>
<gene>
    <name evidence="1" type="ORF">JKP88DRAFT_167844</name>
</gene>
<proteinExistence type="predicted"/>